<organism evidence="1 2">
    <name type="scientific">Microbaculum marinisediminis</name>
    <dbReference type="NCBI Taxonomy" id="2931392"/>
    <lineage>
        <taxon>Bacteria</taxon>
        <taxon>Pseudomonadati</taxon>
        <taxon>Pseudomonadota</taxon>
        <taxon>Alphaproteobacteria</taxon>
        <taxon>Hyphomicrobiales</taxon>
        <taxon>Tepidamorphaceae</taxon>
        <taxon>Microbaculum</taxon>
    </lineage>
</organism>
<evidence type="ECO:0008006" key="3">
    <source>
        <dbReference type="Google" id="ProtNLM"/>
    </source>
</evidence>
<reference evidence="1 2" key="1">
    <citation type="submission" date="2022-04" db="EMBL/GenBank/DDBJ databases">
        <authorList>
            <person name="Ye Y.-Q."/>
            <person name="Du Z.-J."/>
        </authorList>
    </citation>
    <scope>NUCLEOTIDE SEQUENCE [LARGE SCALE GENOMIC DNA]</scope>
    <source>
        <strain evidence="1 2">A6E488</strain>
    </source>
</reference>
<keyword evidence="2" id="KW-1185">Reference proteome</keyword>
<gene>
    <name evidence="1" type="ORF">MUB46_07795</name>
</gene>
<evidence type="ECO:0000313" key="2">
    <source>
        <dbReference type="Proteomes" id="UP001320898"/>
    </source>
</evidence>
<accession>A0AAW5QYN3</accession>
<evidence type="ECO:0000313" key="1">
    <source>
        <dbReference type="EMBL" id="MCT8971753.1"/>
    </source>
</evidence>
<protein>
    <recommendedName>
        <fullName evidence="3">DUF2946 domain-containing protein</fullName>
    </recommendedName>
</protein>
<dbReference type="AlphaFoldDB" id="A0AAW5QYN3"/>
<dbReference type="EMBL" id="JALIDZ010000003">
    <property type="protein sequence ID" value="MCT8971753.1"/>
    <property type="molecule type" value="Genomic_DNA"/>
</dbReference>
<comment type="caution">
    <text evidence="1">The sequence shown here is derived from an EMBL/GenBank/DDBJ whole genome shotgun (WGS) entry which is preliminary data.</text>
</comment>
<name>A0AAW5QYN3_9HYPH</name>
<dbReference type="Proteomes" id="UP001320898">
    <property type="component" value="Unassembled WGS sequence"/>
</dbReference>
<dbReference type="RefSeq" id="WP_261615325.1">
    <property type="nucleotide sequence ID" value="NZ_JALIDZ010000003.1"/>
</dbReference>
<sequence>MRFQGVIRSLILERRPFAVLAILAALLPYVLSGTGLHGAPAGLRLTDGTLVICTADGFVRVGGDEGRARHDVNDCCKSGCIHAVSKTAIGPATVSQPARFIAIHTVAWPPLGAGADASTADATPSIRAPPARPA</sequence>
<proteinExistence type="predicted"/>